<dbReference type="EMBL" id="BMAU01021370">
    <property type="protein sequence ID" value="GFY24975.1"/>
    <property type="molecule type" value="Genomic_DNA"/>
</dbReference>
<protein>
    <submittedName>
        <fullName evidence="2">Uncharacterized protein</fullName>
    </submittedName>
</protein>
<accession>A0A8X7BAD0</accession>
<organism evidence="2 3">
    <name type="scientific">Trichonephila clavipes</name>
    <name type="common">Golden silk orbweaver</name>
    <name type="synonym">Nephila clavipes</name>
    <dbReference type="NCBI Taxonomy" id="2585209"/>
    <lineage>
        <taxon>Eukaryota</taxon>
        <taxon>Metazoa</taxon>
        <taxon>Ecdysozoa</taxon>
        <taxon>Arthropoda</taxon>
        <taxon>Chelicerata</taxon>
        <taxon>Arachnida</taxon>
        <taxon>Araneae</taxon>
        <taxon>Araneomorphae</taxon>
        <taxon>Entelegynae</taxon>
        <taxon>Araneoidea</taxon>
        <taxon>Nephilidae</taxon>
        <taxon>Trichonephila</taxon>
    </lineage>
</organism>
<dbReference type="Proteomes" id="UP000887159">
    <property type="component" value="Unassembled WGS sequence"/>
</dbReference>
<evidence type="ECO:0000313" key="2">
    <source>
        <dbReference type="EMBL" id="GFY24975.1"/>
    </source>
</evidence>
<name>A0A8X7BAD0_TRICX</name>
<comment type="caution">
    <text evidence="2">The sequence shown here is derived from an EMBL/GenBank/DDBJ whole genome shotgun (WGS) entry which is preliminary data.</text>
</comment>
<reference evidence="2" key="1">
    <citation type="submission" date="2020-08" db="EMBL/GenBank/DDBJ databases">
        <title>Multicomponent nature underlies the extraordinary mechanical properties of spider dragline silk.</title>
        <authorList>
            <person name="Kono N."/>
            <person name="Nakamura H."/>
            <person name="Mori M."/>
            <person name="Yoshida Y."/>
            <person name="Ohtoshi R."/>
            <person name="Malay A.D."/>
            <person name="Moran D.A.P."/>
            <person name="Tomita M."/>
            <person name="Numata K."/>
            <person name="Arakawa K."/>
        </authorList>
    </citation>
    <scope>NUCLEOTIDE SEQUENCE</scope>
</reference>
<dbReference type="AlphaFoldDB" id="A0A8X7BAD0"/>
<gene>
    <name evidence="2" type="ORF">TNCV_2691661</name>
</gene>
<evidence type="ECO:0000313" key="3">
    <source>
        <dbReference type="Proteomes" id="UP000887159"/>
    </source>
</evidence>
<evidence type="ECO:0000256" key="1">
    <source>
        <dbReference type="SAM" id="MobiDB-lite"/>
    </source>
</evidence>
<sequence>MAVAANLKSRNSKRSGFERPGSGHDSIVIMVRTPDRHFFCRVMLPLKTHRVEGLIQVQSFKAQSSQGGVM</sequence>
<keyword evidence="3" id="KW-1185">Reference proteome</keyword>
<feature type="region of interest" description="Disordered" evidence="1">
    <location>
        <begin position="1"/>
        <end position="24"/>
    </location>
</feature>
<proteinExistence type="predicted"/>